<dbReference type="EMBL" id="AP022314">
    <property type="protein sequence ID" value="BBU22161.1"/>
    <property type="molecule type" value="Genomic_DNA"/>
</dbReference>
<evidence type="ECO:0000313" key="2">
    <source>
        <dbReference type="Proteomes" id="UP000464624"/>
    </source>
</evidence>
<evidence type="ECO:0000313" key="1">
    <source>
        <dbReference type="EMBL" id="BBU22161.1"/>
    </source>
</evidence>
<dbReference type="AlphaFoldDB" id="A0AAD1M181"/>
<protein>
    <recommendedName>
        <fullName evidence="3">Major tail protein</fullName>
    </recommendedName>
</protein>
<gene>
    <name evidence="1" type="ORF">MYXE_19510</name>
</gene>
<dbReference type="Proteomes" id="UP000464624">
    <property type="component" value="Chromosome"/>
</dbReference>
<organism evidence="1 2">
    <name type="scientific">Mycobacterium xenopi</name>
    <dbReference type="NCBI Taxonomy" id="1789"/>
    <lineage>
        <taxon>Bacteria</taxon>
        <taxon>Bacillati</taxon>
        <taxon>Actinomycetota</taxon>
        <taxon>Actinomycetes</taxon>
        <taxon>Mycobacteriales</taxon>
        <taxon>Mycobacteriaceae</taxon>
        <taxon>Mycobacterium</taxon>
    </lineage>
</organism>
<accession>A0AAD1M181</accession>
<name>A0AAD1M181_MYCXE</name>
<dbReference type="RefSeq" id="WP_174893192.1">
    <property type="nucleotide sequence ID" value="NZ_AP022314.1"/>
</dbReference>
<reference evidence="1 2" key="1">
    <citation type="submission" date="2019-12" db="EMBL/GenBank/DDBJ databases">
        <title>Complete genome sequence of Mycolicibacterium xenopi str. JCM15661T.</title>
        <authorList>
            <person name="Yoshida M."/>
            <person name="Fukano H."/>
            <person name="Asakura T."/>
            <person name="Hoshino Y."/>
        </authorList>
    </citation>
    <scope>NUCLEOTIDE SEQUENCE [LARGE SCALE GENOMIC DNA]</scope>
    <source>
        <strain evidence="1 2">JCM 15661T</strain>
    </source>
</reference>
<sequence length="358" mass="38214">MTQPATGTTWSGAGLSSLDSRGLERGKLVQALIRDARGAATDISPHNPDGSTRWSPFAQDGKWRADLFAFKLVNGFWVPNTSPNEGFHLVGAFKEGDGPNTKPNIKNDDFMILQSNFPFDSDVVEEGEPFSFTGVETAKPLMRRLRNNLRLNADNGDVLVELPGLPNAGWSRPIDADNPGRQVLLVREYRKNGLPVYKVDGYAFCKLTKLGESKMDKKDSEAAEMEYTPLPDGFFMAMVDGEYRPVIKHTWVGGAGWAAQYGSPVSQFIVTLGTPTAGDFVLSFGGNTTAPIAYNATSTAVKSALVALDDGFSASDWTVTGSAGGPYTVTTPGAQYGPLTGDGSGLTGGTFAINPVTP</sequence>
<proteinExistence type="predicted"/>
<evidence type="ECO:0008006" key="3">
    <source>
        <dbReference type="Google" id="ProtNLM"/>
    </source>
</evidence>
<dbReference type="KEGG" id="mxe:MYXE_19510"/>